<reference evidence="3" key="1">
    <citation type="journal article" date="2012" name="PLoS Genet.">
        <title>The genomes of the fungal plant pathogens Cladosporium fulvum and Dothistroma septosporum reveal adaptation to different hosts and lifestyles but also signatures of common ancestry.</title>
        <authorList>
            <person name="de Wit P.J.G.M."/>
            <person name="van der Burgt A."/>
            <person name="Oekmen B."/>
            <person name="Stergiopoulos I."/>
            <person name="Abd-Elsalam K.A."/>
            <person name="Aerts A.L."/>
            <person name="Bahkali A.H."/>
            <person name="Beenen H.G."/>
            <person name="Chettri P."/>
            <person name="Cox M.P."/>
            <person name="Datema E."/>
            <person name="de Vries R.P."/>
            <person name="Dhillon B."/>
            <person name="Ganley A.R."/>
            <person name="Griffiths S.A."/>
            <person name="Guo Y."/>
            <person name="Hamelin R.C."/>
            <person name="Henrissat B."/>
            <person name="Kabir M.S."/>
            <person name="Jashni M.K."/>
            <person name="Kema G."/>
            <person name="Klaubauf S."/>
            <person name="Lapidus A."/>
            <person name="Levasseur A."/>
            <person name="Lindquist E."/>
            <person name="Mehrabi R."/>
            <person name="Ohm R.A."/>
            <person name="Owen T.J."/>
            <person name="Salamov A."/>
            <person name="Schwelm A."/>
            <person name="Schijlen E."/>
            <person name="Sun H."/>
            <person name="van den Burg H.A."/>
            <person name="van Ham R.C.H.J."/>
            <person name="Zhang S."/>
            <person name="Goodwin S.B."/>
            <person name="Grigoriev I.V."/>
            <person name="Collemare J."/>
            <person name="Bradshaw R.E."/>
        </authorList>
    </citation>
    <scope>NUCLEOTIDE SEQUENCE [LARGE SCALE GENOMIC DNA]</scope>
    <source>
        <strain evidence="3">NZE10 / CBS 128990</strain>
    </source>
</reference>
<dbReference type="PANTHER" id="PTHR28079:SF1">
    <property type="entry name" value="RNA POLYMERASE I-SPECIFIC TRANSCRIPTION INITIATION FACTOR RRN5"/>
    <property type="match status" value="1"/>
</dbReference>
<dbReference type="PANTHER" id="PTHR28079">
    <property type="entry name" value="RNA POLYMERASE I-SPECIFIC TRANSCRIPTION INITIATION FACTOR RRN5"/>
    <property type="match status" value="1"/>
</dbReference>
<dbReference type="GO" id="GO:0001181">
    <property type="term" value="F:RNA polymerase I general transcription initiation factor activity"/>
    <property type="evidence" value="ECO:0007669"/>
    <property type="project" value="TreeGrafter"/>
</dbReference>
<feature type="compositionally biased region" description="Basic residues" evidence="1">
    <location>
        <begin position="97"/>
        <end position="110"/>
    </location>
</feature>
<feature type="compositionally biased region" description="Polar residues" evidence="1">
    <location>
        <begin position="664"/>
        <end position="674"/>
    </location>
</feature>
<dbReference type="OMA" id="CCHALDE"/>
<feature type="compositionally biased region" description="Low complexity" evidence="1">
    <location>
        <begin position="85"/>
        <end position="96"/>
    </location>
</feature>
<feature type="compositionally biased region" description="Polar residues" evidence="1">
    <location>
        <begin position="42"/>
        <end position="53"/>
    </location>
</feature>
<gene>
    <name evidence="2" type="ORF">DOTSEDRAFT_51027</name>
</gene>
<feature type="compositionally biased region" description="Polar residues" evidence="1">
    <location>
        <begin position="26"/>
        <end position="35"/>
    </location>
</feature>
<feature type="region of interest" description="Disordered" evidence="1">
    <location>
        <begin position="1"/>
        <end position="111"/>
    </location>
</feature>
<dbReference type="AlphaFoldDB" id="N1PXG6"/>
<accession>N1PXG6</accession>
<dbReference type="HOGENOM" id="CLU_012849_2_1_1"/>
<feature type="compositionally biased region" description="Basic and acidic residues" evidence="1">
    <location>
        <begin position="56"/>
        <end position="67"/>
    </location>
</feature>
<feature type="region of interest" description="Disordered" evidence="1">
    <location>
        <begin position="619"/>
        <end position="674"/>
    </location>
</feature>
<feature type="region of interest" description="Disordered" evidence="1">
    <location>
        <begin position="275"/>
        <end position="298"/>
    </location>
</feature>
<dbReference type="GO" id="GO:0000182">
    <property type="term" value="F:rDNA binding"/>
    <property type="evidence" value="ECO:0007669"/>
    <property type="project" value="TreeGrafter"/>
</dbReference>
<dbReference type="InterPro" id="IPR039601">
    <property type="entry name" value="Rrn5"/>
</dbReference>
<protein>
    <recommendedName>
        <fullName evidence="4">Myb-like domain-containing protein</fullName>
    </recommendedName>
</protein>
<keyword evidence="3" id="KW-1185">Reference proteome</keyword>
<sequence length="674" mass="75127">MAASSSSDEHIDSEDEQEQPDSDSQGPGQDPSSQGRRAVQTELRSQQAVTTLERTLPSRDRLLDESNQKLQASEGKSGQGKPGVSEESSQRISRQSISHRSRSSKSRRKEVKQYLSKTYRDLLNIDIEDVRYRSSSERQSLVSSQIEGSYWSAHEKHSLFRGIERSGSVDLPTLCQAVQTKSAAEIKAYVILLNVNASGAATDDASSGGLSMSDVPAAYEISSDCESALNAAAEALERHVHEHDVKAEQKVNGDEWLIDTQAADRIELDYEESLQQHDDAEDSVDTTSIIDQAEPPPASTFDLIKPECLLRPAILLELSTCLFMNNGADAEQNWHRLDPLSTDADEPAMFRSALHDLHDLTISLTRRLVQVVIFQAMTRLRAEDSSRTDWTPSVVVRDADVHSALDMLSQPRNAEGYWASCARRCRLDVYSDSKKFADGRPGTKQGRRLSYDEVETELGLDWSLVHAGTNMEELFDEELVGDVLHDDQMFTDASNTDSESHDDAVEIGSARFTRKRPRKRKRALSPHDFCRAETSYLEAADRHASITEEKRLRKLLKFQDTDDADALCSQLPQEPGPVPDALVVNLGWCEEVEYEAEWEQPQGPVAAESYQEMEVAGQVGRRRRRATMAEVQRRLQEGINLPFDEEEDSHGSGDDGDEIDHETASTSSDVALSD</sequence>
<dbReference type="Proteomes" id="UP000016933">
    <property type="component" value="Unassembled WGS sequence"/>
</dbReference>
<proteinExistence type="predicted"/>
<evidence type="ECO:0000256" key="1">
    <source>
        <dbReference type="SAM" id="MobiDB-lite"/>
    </source>
</evidence>
<dbReference type="OrthoDB" id="3650711at2759"/>
<dbReference type="GO" id="GO:0006361">
    <property type="term" value="P:transcription initiation at RNA polymerase I promoter"/>
    <property type="evidence" value="ECO:0007669"/>
    <property type="project" value="TreeGrafter"/>
</dbReference>
<evidence type="ECO:0008006" key="4">
    <source>
        <dbReference type="Google" id="ProtNLM"/>
    </source>
</evidence>
<dbReference type="eggNOG" id="ENOG502S6UJ">
    <property type="taxonomic scope" value="Eukaryota"/>
</dbReference>
<feature type="compositionally biased region" description="Acidic residues" evidence="1">
    <location>
        <begin position="11"/>
        <end position="21"/>
    </location>
</feature>
<dbReference type="STRING" id="675120.N1PXG6"/>
<evidence type="ECO:0000313" key="3">
    <source>
        <dbReference type="Proteomes" id="UP000016933"/>
    </source>
</evidence>
<reference evidence="2 3" key="2">
    <citation type="journal article" date="2012" name="PLoS Pathog.">
        <title>Diverse lifestyles and strategies of plant pathogenesis encoded in the genomes of eighteen Dothideomycetes fungi.</title>
        <authorList>
            <person name="Ohm R.A."/>
            <person name="Feau N."/>
            <person name="Henrissat B."/>
            <person name="Schoch C.L."/>
            <person name="Horwitz B.A."/>
            <person name="Barry K.W."/>
            <person name="Condon B.J."/>
            <person name="Copeland A.C."/>
            <person name="Dhillon B."/>
            <person name="Glaser F."/>
            <person name="Hesse C.N."/>
            <person name="Kosti I."/>
            <person name="LaButti K."/>
            <person name="Lindquist E.A."/>
            <person name="Lucas S."/>
            <person name="Salamov A.A."/>
            <person name="Bradshaw R.E."/>
            <person name="Ciuffetti L."/>
            <person name="Hamelin R.C."/>
            <person name="Kema G.H.J."/>
            <person name="Lawrence C."/>
            <person name="Scott J.A."/>
            <person name="Spatafora J.W."/>
            <person name="Turgeon B.G."/>
            <person name="de Wit P.J.G.M."/>
            <person name="Zhong S."/>
            <person name="Goodwin S.B."/>
            <person name="Grigoriev I.V."/>
        </authorList>
    </citation>
    <scope>NUCLEOTIDE SEQUENCE [LARGE SCALE GENOMIC DNA]</scope>
    <source>
        <strain evidence="3">NZE10 / CBS 128990</strain>
    </source>
</reference>
<organism evidence="2 3">
    <name type="scientific">Dothistroma septosporum (strain NZE10 / CBS 128990)</name>
    <name type="common">Red band needle blight fungus</name>
    <name type="synonym">Mycosphaerella pini</name>
    <dbReference type="NCBI Taxonomy" id="675120"/>
    <lineage>
        <taxon>Eukaryota</taxon>
        <taxon>Fungi</taxon>
        <taxon>Dikarya</taxon>
        <taxon>Ascomycota</taxon>
        <taxon>Pezizomycotina</taxon>
        <taxon>Dothideomycetes</taxon>
        <taxon>Dothideomycetidae</taxon>
        <taxon>Mycosphaerellales</taxon>
        <taxon>Mycosphaerellaceae</taxon>
        <taxon>Dothistroma</taxon>
    </lineage>
</organism>
<dbReference type="EMBL" id="KB446536">
    <property type="protein sequence ID" value="EME47673.1"/>
    <property type="molecule type" value="Genomic_DNA"/>
</dbReference>
<feature type="compositionally biased region" description="Acidic residues" evidence="1">
    <location>
        <begin position="643"/>
        <end position="660"/>
    </location>
</feature>
<name>N1PXG6_DOTSN</name>
<evidence type="ECO:0000313" key="2">
    <source>
        <dbReference type="EMBL" id="EME47673.1"/>
    </source>
</evidence>
<feature type="compositionally biased region" description="Basic residues" evidence="1">
    <location>
        <begin position="512"/>
        <end position="524"/>
    </location>
</feature>
<feature type="region of interest" description="Disordered" evidence="1">
    <location>
        <begin position="493"/>
        <end position="525"/>
    </location>
</feature>
<dbReference type="GO" id="GO:0000500">
    <property type="term" value="C:RNA polymerase I upstream activating factor complex"/>
    <property type="evidence" value="ECO:0007669"/>
    <property type="project" value="InterPro"/>
</dbReference>
<dbReference type="GO" id="GO:0042790">
    <property type="term" value="P:nucleolar large rRNA transcription by RNA polymerase I"/>
    <property type="evidence" value="ECO:0007669"/>
    <property type="project" value="InterPro"/>
</dbReference>